<keyword evidence="1 4" id="KW-0378">Hydrolase</keyword>
<comment type="caution">
    <text evidence="4">The sequence shown here is derived from an EMBL/GenBank/DDBJ whole genome shotgun (WGS) entry which is preliminary data.</text>
</comment>
<organism evidence="4 5">
    <name type="scientific">Caldimonas caldifontis</name>
    <dbReference type="NCBI Taxonomy" id="1452508"/>
    <lineage>
        <taxon>Bacteria</taxon>
        <taxon>Pseudomonadati</taxon>
        <taxon>Pseudomonadota</taxon>
        <taxon>Betaproteobacteria</taxon>
        <taxon>Burkholderiales</taxon>
        <taxon>Sphaerotilaceae</taxon>
        <taxon>Caldimonas</taxon>
    </lineage>
</organism>
<dbReference type="GO" id="GO:0004521">
    <property type="term" value="F:RNA endonuclease activity"/>
    <property type="evidence" value="ECO:0007669"/>
    <property type="project" value="TreeGrafter"/>
</dbReference>
<evidence type="ECO:0000313" key="5">
    <source>
        <dbReference type="Proteomes" id="UP000238605"/>
    </source>
</evidence>
<evidence type="ECO:0000256" key="1">
    <source>
        <dbReference type="ARBA" id="ARBA00022801"/>
    </source>
</evidence>
<dbReference type="Gene3D" id="3.40.50.10890">
    <property type="match status" value="1"/>
</dbReference>
<protein>
    <submittedName>
        <fullName evidence="4">MBL fold metallo-hydrolase</fullName>
    </submittedName>
</protein>
<sequence length="453" mass="49729">MHIQFLGAADAVTGSKHLIDTGSHRILLDCGLFQGYKNLRERNWARLPVSARHVDTVVLSHAHLDHSGYLPALVKQGFHGRVFATPATCDLAEVLLLDSAHLQEEDARRANLHGYSRHSPAEPLYTAEDARRALNRLRPLPFGEEIELHPEVTVEYTSAGHLLGAASVTLRCKGQTIVFSGDLGRQHDLLMPPPEPVREADVLLVESTYGNRLHPTDDVLEALGELVRSALQRGGSVLMPTFAVGRAQALMLALHRLKQAGKIPAKVPIFLDSPMAAAATQLYERHKDLLRVSPEEVAHMCDGVTLVESPQESEALTRSTYPRIVLSASGMATGGRVLHHLKVMAPNPRNLVIFPGFQVGGSRGAKMIAGATEVKIHGEYVPIKAEVRHLEGFSGHADAGELMDWLRHFHKPPRHTYVVHGEPEAADALRTRIKEELGWRVSVPDHLARVDLA</sequence>
<dbReference type="PANTHER" id="PTHR11203:SF37">
    <property type="entry name" value="INTEGRATOR COMPLEX SUBUNIT 11"/>
    <property type="match status" value="1"/>
</dbReference>
<dbReference type="EMBL" id="PSNX01000004">
    <property type="protein sequence ID" value="PPE66938.1"/>
    <property type="molecule type" value="Genomic_DNA"/>
</dbReference>
<dbReference type="SMART" id="SM00849">
    <property type="entry name" value="Lactamase_B"/>
    <property type="match status" value="1"/>
</dbReference>
<dbReference type="RefSeq" id="WP_104301765.1">
    <property type="nucleotide sequence ID" value="NZ_PSNX01000004.1"/>
</dbReference>
<proteinExistence type="predicted"/>
<dbReference type="InterPro" id="IPR022712">
    <property type="entry name" value="Beta_Casp"/>
</dbReference>
<dbReference type="Pfam" id="PF10996">
    <property type="entry name" value="Beta-Casp"/>
    <property type="match status" value="1"/>
</dbReference>
<dbReference type="Pfam" id="PF07521">
    <property type="entry name" value="RMMBL"/>
    <property type="match status" value="1"/>
</dbReference>
<dbReference type="SUPFAM" id="SSF56281">
    <property type="entry name" value="Metallo-hydrolase/oxidoreductase"/>
    <property type="match status" value="1"/>
</dbReference>
<dbReference type="SMART" id="SM01027">
    <property type="entry name" value="Beta-Casp"/>
    <property type="match status" value="1"/>
</dbReference>
<evidence type="ECO:0000259" key="3">
    <source>
        <dbReference type="SMART" id="SM01027"/>
    </source>
</evidence>
<dbReference type="OrthoDB" id="9803916at2"/>
<evidence type="ECO:0000259" key="2">
    <source>
        <dbReference type="SMART" id="SM00849"/>
    </source>
</evidence>
<dbReference type="Proteomes" id="UP000238605">
    <property type="component" value="Unassembled WGS sequence"/>
</dbReference>
<accession>A0A2S5SWE0</accession>
<dbReference type="Pfam" id="PF00753">
    <property type="entry name" value="Lactamase_B"/>
    <property type="match status" value="1"/>
</dbReference>
<dbReference type="InterPro" id="IPR050698">
    <property type="entry name" value="MBL"/>
</dbReference>
<dbReference type="InterPro" id="IPR011108">
    <property type="entry name" value="RMMBL"/>
</dbReference>
<dbReference type="PANTHER" id="PTHR11203">
    <property type="entry name" value="CLEAVAGE AND POLYADENYLATION SPECIFICITY FACTOR FAMILY MEMBER"/>
    <property type="match status" value="1"/>
</dbReference>
<gene>
    <name evidence="4" type="ORF">C1704_05630</name>
</gene>
<dbReference type="InterPro" id="IPR036866">
    <property type="entry name" value="RibonucZ/Hydroxyglut_hydro"/>
</dbReference>
<feature type="domain" description="Metallo-beta-lactamase" evidence="2">
    <location>
        <begin position="13"/>
        <end position="231"/>
    </location>
</feature>
<dbReference type="GO" id="GO:0016787">
    <property type="term" value="F:hydrolase activity"/>
    <property type="evidence" value="ECO:0007669"/>
    <property type="project" value="UniProtKB-KW"/>
</dbReference>
<dbReference type="Gene3D" id="3.60.15.10">
    <property type="entry name" value="Ribonuclease Z/Hydroxyacylglutathione hydrolase-like"/>
    <property type="match status" value="1"/>
</dbReference>
<reference evidence="4 5" key="1">
    <citation type="submission" date="2018-02" db="EMBL/GenBank/DDBJ databases">
        <title>Reclassifiation of [Polyangium] brachysporum DSM 7029 as Guopingzhaonella breviflexa gen. nov., sp. nov., a member of the family Comamonadaceae.</title>
        <authorList>
            <person name="Tang B."/>
        </authorList>
    </citation>
    <scope>NUCLEOTIDE SEQUENCE [LARGE SCALE GENOMIC DNA]</scope>
    <source>
        <strain evidence="4 5">BCRC 80649</strain>
    </source>
</reference>
<feature type="domain" description="Beta-Casp" evidence="3">
    <location>
        <begin position="247"/>
        <end position="367"/>
    </location>
</feature>
<dbReference type="InterPro" id="IPR001279">
    <property type="entry name" value="Metallo-B-lactamas"/>
</dbReference>
<keyword evidence="5" id="KW-1185">Reference proteome</keyword>
<evidence type="ECO:0000313" key="4">
    <source>
        <dbReference type="EMBL" id="PPE66938.1"/>
    </source>
</evidence>
<dbReference type="CDD" id="cd16295">
    <property type="entry name" value="TTHA0252-CPSF-like_MBL-fold"/>
    <property type="match status" value="1"/>
</dbReference>
<dbReference type="AlphaFoldDB" id="A0A2S5SWE0"/>
<name>A0A2S5SWE0_9BURK</name>